<proteinExistence type="predicted"/>
<reference evidence="1 2" key="1">
    <citation type="submission" date="2012-05" db="EMBL/GenBank/DDBJ databases">
        <authorList>
            <person name="Weinstock G."/>
            <person name="Sodergren E."/>
            <person name="Lobos E.A."/>
            <person name="Fulton L."/>
            <person name="Fulton R."/>
            <person name="Courtney L."/>
            <person name="Fronick C."/>
            <person name="O'Laughlin M."/>
            <person name="Godfrey J."/>
            <person name="Wilson R.M."/>
            <person name="Miner T."/>
            <person name="Farmer C."/>
            <person name="Delehaunty K."/>
            <person name="Cordes M."/>
            <person name="Minx P."/>
            <person name="Tomlinson C."/>
            <person name="Chen J."/>
            <person name="Wollam A."/>
            <person name="Pepin K.H."/>
            <person name="Bhonagiri V."/>
            <person name="Zhang X."/>
            <person name="Suruliraj S."/>
            <person name="Warren W."/>
            <person name="Mitreva M."/>
            <person name="Mardis E.R."/>
            <person name="Wilson R.K."/>
        </authorList>
    </citation>
    <scope>NUCLEOTIDE SEQUENCE [LARGE SCALE GENOMIC DNA]</scope>
    <source>
        <strain evidence="1 2">KON</strain>
    </source>
</reference>
<dbReference type="PIRSF" id="PIRSF028162">
    <property type="entry name" value="BcbE_prd"/>
    <property type="match status" value="1"/>
</dbReference>
<dbReference type="EMBL" id="AMEX01000029">
    <property type="protein sequence ID" value="EKY18781.1"/>
    <property type="molecule type" value="Genomic_DNA"/>
</dbReference>
<dbReference type="RefSeq" id="WP_005383700.1">
    <property type="nucleotide sequence ID" value="NZ_KB291588.1"/>
</dbReference>
<evidence type="ECO:0000313" key="2">
    <source>
        <dbReference type="Proteomes" id="UP000010412"/>
    </source>
</evidence>
<dbReference type="CDD" id="cd04183">
    <property type="entry name" value="GT2_BcE_like"/>
    <property type="match status" value="1"/>
</dbReference>
<comment type="caution">
    <text evidence="1">The sequence shown here is derived from an EMBL/GenBank/DDBJ whole genome shotgun (WGS) entry which is preliminary data.</text>
</comment>
<dbReference type="Proteomes" id="UP000010412">
    <property type="component" value="Unassembled WGS sequence"/>
</dbReference>
<evidence type="ECO:0000313" key="1">
    <source>
        <dbReference type="EMBL" id="EKY18781.1"/>
    </source>
</evidence>
<sequence length="238" mass="27345">MNIVITMGGLGSRFQKAGYTVPKYQIEVKGKTLFEWSMISMDAFKKETFIFLVRKEDNAISFIENECAKIGIPNYKIIELDRLTKGQAETASLAVPYCDESKPIFIYNIDTYVEAGQMNIGKITGDGFIPCFKADGDHWSFVKLDSNGNAIEVREKTRISDNCTIGAYYFRTARLYQEIYDELYVKSGYLEHGEQYIAPMYNWMIQHGMNVRIQDIEPEYVHVLGTPEEVEVFKNLKN</sequence>
<gene>
    <name evidence="1" type="ORF">HMPREF0870_01343</name>
</gene>
<organism evidence="1 2">
    <name type="scientific">Veillonella atypica KON</name>
    <dbReference type="NCBI Taxonomy" id="1128111"/>
    <lineage>
        <taxon>Bacteria</taxon>
        <taxon>Bacillati</taxon>
        <taxon>Bacillota</taxon>
        <taxon>Negativicutes</taxon>
        <taxon>Veillonellales</taxon>
        <taxon>Veillonellaceae</taxon>
        <taxon>Veillonella</taxon>
    </lineage>
</organism>
<dbReference type="InterPro" id="IPR016873">
    <property type="entry name" value="Caps_polysacc_synth_BcbE_prd"/>
</dbReference>
<name>A0ABP2SR73_9FIRM</name>
<protein>
    <recommendedName>
        <fullName evidence="3">dTDP-glucose pyrophosphorylase</fullName>
    </recommendedName>
</protein>
<keyword evidence="2" id="KW-1185">Reference proteome</keyword>
<dbReference type="Gene3D" id="3.90.550.10">
    <property type="entry name" value="Spore Coat Polysaccharide Biosynthesis Protein SpsA, Chain A"/>
    <property type="match status" value="1"/>
</dbReference>
<dbReference type="InterPro" id="IPR029044">
    <property type="entry name" value="Nucleotide-diphossugar_trans"/>
</dbReference>
<dbReference type="SUPFAM" id="SSF53448">
    <property type="entry name" value="Nucleotide-diphospho-sugar transferases"/>
    <property type="match status" value="1"/>
</dbReference>
<evidence type="ECO:0008006" key="3">
    <source>
        <dbReference type="Google" id="ProtNLM"/>
    </source>
</evidence>
<accession>A0ABP2SR73</accession>